<keyword evidence="13" id="KW-1185">Reference proteome</keyword>
<dbReference type="PROSITE" id="PS00710">
    <property type="entry name" value="PGM_PMM"/>
    <property type="match status" value="1"/>
</dbReference>
<dbReference type="InterPro" id="IPR016066">
    <property type="entry name" value="A-D-PHexomutase_CS"/>
</dbReference>
<dbReference type="SUPFAM" id="SSF53738">
    <property type="entry name" value="Phosphoglucomutase, first 3 domains"/>
    <property type="match status" value="3"/>
</dbReference>
<evidence type="ECO:0000256" key="2">
    <source>
        <dbReference type="ARBA" id="ARBA00010231"/>
    </source>
</evidence>
<dbReference type="GO" id="GO:0000287">
    <property type="term" value="F:magnesium ion binding"/>
    <property type="evidence" value="ECO:0007669"/>
    <property type="project" value="InterPro"/>
</dbReference>
<dbReference type="InterPro" id="IPR005841">
    <property type="entry name" value="Alpha-D-phosphohexomutase_SF"/>
</dbReference>
<evidence type="ECO:0000259" key="11">
    <source>
        <dbReference type="Pfam" id="PF02880"/>
    </source>
</evidence>
<evidence type="ECO:0000256" key="1">
    <source>
        <dbReference type="ARBA" id="ARBA00001946"/>
    </source>
</evidence>
<dbReference type="InterPro" id="IPR036900">
    <property type="entry name" value="A-D-PHexomutase_C_sf"/>
</dbReference>
<dbReference type="Pfam" id="PF00408">
    <property type="entry name" value="PGM_PMM_IV"/>
    <property type="match status" value="1"/>
</dbReference>
<evidence type="ECO:0000256" key="5">
    <source>
        <dbReference type="ARBA" id="ARBA00022842"/>
    </source>
</evidence>
<dbReference type="Gene3D" id="3.30.310.50">
    <property type="entry name" value="Alpha-D-phosphohexomutase, C-terminal domain"/>
    <property type="match status" value="1"/>
</dbReference>
<evidence type="ECO:0000256" key="7">
    <source>
        <dbReference type="RuleBase" id="RU004326"/>
    </source>
</evidence>
<feature type="domain" description="Alpha-D-phosphohexomutase alpha/beta/alpha" evidence="10">
    <location>
        <begin position="160"/>
        <end position="243"/>
    </location>
</feature>
<proteinExistence type="inferred from homology"/>
<dbReference type="InterPro" id="IPR005843">
    <property type="entry name" value="A-D-PHexomutase_C"/>
</dbReference>
<organism evidence="12 13">
    <name type="scientific">Natranaeroarchaeum aerophilus</name>
    <dbReference type="NCBI Taxonomy" id="2917711"/>
    <lineage>
        <taxon>Archaea</taxon>
        <taxon>Methanobacteriati</taxon>
        <taxon>Methanobacteriota</taxon>
        <taxon>Stenosarchaea group</taxon>
        <taxon>Halobacteria</taxon>
        <taxon>Halobacteriales</taxon>
        <taxon>Natronoarchaeaceae</taxon>
        <taxon>Natranaeroarchaeum</taxon>
    </lineage>
</organism>
<protein>
    <submittedName>
        <fullName evidence="12">Phosphoglucosamine mutase</fullName>
        <ecNumber evidence="12">5.4.2.10</ecNumber>
    </submittedName>
</protein>
<feature type="domain" description="Alpha-D-phosphohexomutase alpha/beta/alpha" evidence="9">
    <location>
        <begin position="2"/>
        <end position="124"/>
    </location>
</feature>
<dbReference type="Pfam" id="PF02878">
    <property type="entry name" value="PGM_PMM_I"/>
    <property type="match status" value="1"/>
</dbReference>
<evidence type="ECO:0000313" key="12">
    <source>
        <dbReference type="EMBL" id="MCL9813482.1"/>
    </source>
</evidence>
<accession>A0AAE3FQ16</accession>
<dbReference type="EC" id="5.4.2.10" evidence="12"/>
<sequence>MFGTSGVRGEFGTDVTVDLAISIGRALVAEGAERIVLGRDPRTTGPLLADALSAAVRESGGDIVDCGMVATPTLARAVAWRDADAGVMITASHNPPEDNGIKLWTPSGMAFDEERRERIATLVEVDEYDPATWDAVGTASKWDDATARHHAAIVDAVAPIEKLSVVVDVGNGAGGVTAGALRDLGCSVETLNAEPDGHFPSRPSEPTEDACETLQALVGATDADLGIAHDGDGDRMMAVDETGQFLGGDALLALFGRRAVGEGGVVAAPLNTSLAVDDTLAEVGASLTRTRVGDVYVAERARADDVVFGGEPSGAWIWPEETLAPDGPLAAAKLAVLVDREGPLSALVAELPSYPLRRESMEVEAKREVMERVAARAYEEYDSVETLDGVRVEREDGWFLVRASGTQPLVRVTTEGRTEVTTSELYEEARVLLEDAIDAR</sequence>
<dbReference type="PANTHER" id="PTHR43771">
    <property type="entry name" value="PHOSPHOMANNOMUTASE"/>
    <property type="match status" value="1"/>
</dbReference>
<gene>
    <name evidence="12" type="primary">glmM</name>
    <name evidence="12" type="ORF">AArcSt11_07410</name>
</gene>
<comment type="similarity">
    <text evidence="2 7">Belongs to the phosphohexose mutase family.</text>
</comment>
<dbReference type="NCBIfam" id="TIGR03990">
    <property type="entry name" value="Arch_GlmM"/>
    <property type="match status" value="1"/>
</dbReference>
<dbReference type="InterPro" id="IPR005844">
    <property type="entry name" value="A-D-PHexomutase_a/b/a-I"/>
</dbReference>
<comment type="cofactor">
    <cofactor evidence="1">
        <name>Mg(2+)</name>
        <dbReference type="ChEBI" id="CHEBI:18420"/>
    </cofactor>
</comment>
<dbReference type="RefSeq" id="WP_250595947.1">
    <property type="nucleotide sequence ID" value="NZ_JAKRVY010000003.1"/>
</dbReference>
<dbReference type="Gene3D" id="3.40.120.10">
    <property type="entry name" value="Alpha-D-Glucose-1,6-Bisphosphate, subunit A, domain 3"/>
    <property type="match status" value="3"/>
</dbReference>
<feature type="domain" description="Alpha-D-phosphohexomutase C-terminal" evidence="8">
    <location>
        <begin position="376"/>
        <end position="428"/>
    </location>
</feature>
<evidence type="ECO:0000259" key="10">
    <source>
        <dbReference type="Pfam" id="PF02879"/>
    </source>
</evidence>
<evidence type="ECO:0000259" key="9">
    <source>
        <dbReference type="Pfam" id="PF02878"/>
    </source>
</evidence>
<dbReference type="GO" id="GO:0008966">
    <property type="term" value="F:phosphoglucosamine mutase activity"/>
    <property type="evidence" value="ECO:0007669"/>
    <property type="project" value="UniProtKB-EC"/>
</dbReference>
<evidence type="ECO:0000259" key="8">
    <source>
        <dbReference type="Pfam" id="PF00408"/>
    </source>
</evidence>
<reference evidence="12 13" key="1">
    <citation type="journal article" date="2022" name="Syst. Appl. Microbiol.">
        <title>Natronocalculus amylovorans gen. nov., sp. nov., and Natranaeroarchaeum aerophilus sp. nov., dominant culturable amylolytic natronoarchaea from hypersaline soda lakes in southwestern Siberia.</title>
        <authorList>
            <person name="Sorokin D.Y."/>
            <person name="Elcheninov A.G."/>
            <person name="Khizhniak T.V."/>
            <person name="Koenen M."/>
            <person name="Bale N.J."/>
            <person name="Damste J.S.S."/>
            <person name="Kublanov I.V."/>
        </authorList>
    </citation>
    <scope>NUCLEOTIDE SEQUENCE [LARGE SCALE GENOMIC DNA]</scope>
    <source>
        <strain evidence="12 13">AArc-St1-1</strain>
    </source>
</reference>
<comment type="caution">
    <text evidence="12">The sequence shown here is derived from an EMBL/GenBank/DDBJ whole genome shotgun (WGS) entry which is preliminary data.</text>
</comment>
<dbReference type="Proteomes" id="UP001202674">
    <property type="component" value="Unassembled WGS sequence"/>
</dbReference>
<evidence type="ECO:0000256" key="6">
    <source>
        <dbReference type="ARBA" id="ARBA00023235"/>
    </source>
</evidence>
<keyword evidence="5 7" id="KW-0460">Magnesium</keyword>
<dbReference type="Pfam" id="PF02880">
    <property type="entry name" value="PGM_PMM_III"/>
    <property type="match status" value="1"/>
</dbReference>
<keyword evidence="4 7" id="KW-0479">Metal-binding</keyword>
<evidence type="ECO:0000313" key="13">
    <source>
        <dbReference type="Proteomes" id="UP001202674"/>
    </source>
</evidence>
<keyword evidence="6 12" id="KW-0413">Isomerase</keyword>
<name>A0AAE3FQ16_9EURY</name>
<dbReference type="Pfam" id="PF02879">
    <property type="entry name" value="PGM_PMM_II"/>
    <property type="match status" value="1"/>
</dbReference>
<dbReference type="InterPro" id="IPR005845">
    <property type="entry name" value="A-D-PHexomutase_a/b/a-II"/>
</dbReference>
<dbReference type="InterPro" id="IPR005846">
    <property type="entry name" value="A-D-PHexomutase_a/b/a-III"/>
</dbReference>
<dbReference type="CDD" id="cd03087">
    <property type="entry name" value="PGM_like1"/>
    <property type="match status" value="1"/>
</dbReference>
<dbReference type="EMBL" id="JAKRVY010000003">
    <property type="protein sequence ID" value="MCL9813482.1"/>
    <property type="molecule type" value="Genomic_DNA"/>
</dbReference>
<dbReference type="PANTHER" id="PTHR43771:SF1">
    <property type="entry name" value="PHOSPHOMANNOMUTASE"/>
    <property type="match status" value="1"/>
</dbReference>
<keyword evidence="3" id="KW-0597">Phosphoprotein</keyword>
<dbReference type="PRINTS" id="PR00509">
    <property type="entry name" value="PGMPMM"/>
</dbReference>
<dbReference type="InterPro" id="IPR016055">
    <property type="entry name" value="A-D-PHexomutase_a/b/a-I/II/III"/>
</dbReference>
<dbReference type="InterPro" id="IPR024086">
    <property type="entry name" value="GlmM_arc-type"/>
</dbReference>
<dbReference type="SUPFAM" id="SSF55957">
    <property type="entry name" value="Phosphoglucomutase, C-terminal domain"/>
    <property type="match status" value="1"/>
</dbReference>
<feature type="domain" description="Alpha-D-phosphohexomutase alpha/beta/alpha" evidence="11">
    <location>
        <begin position="248"/>
        <end position="352"/>
    </location>
</feature>
<evidence type="ECO:0000256" key="3">
    <source>
        <dbReference type="ARBA" id="ARBA00022553"/>
    </source>
</evidence>
<evidence type="ECO:0000256" key="4">
    <source>
        <dbReference type="ARBA" id="ARBA00022723"/>
    </source>
</evidence>
<dbReference type="AlphaFoldDB" id="A0AAE3FQ16"/>
<dbReference type="GO" id="GO:0005975">
    <property type="term" value="P:carbohydrate metabolic process"/>
    <property type="evidence" value="ECO:0007669"/>
    <property type="project" value="InterPro"/>
</dbReference>